<name>A0A6J7XAP7_9CAUD</name>
<keyword evidence="2" id="KW-0645">Protease</keyword>
<evidence type="ECO:0000313" key="2">
    <source>
        <dbReference type="EMBL" id="CAB5227934.1"/>
    </source>
</evidence>
<organism evidence="2">
    <name type="scientific">uncultured Caudovirales phage</name>
    <dbReference type="NCBI Taxonomy" id="2100421"/>
    <lineage>
        <taxon>Viruses</taxon>
        <taxon>Duplodnaviria</taxon>
        <taxon>Heunggongvirae</taxon>
        <taxon>Uroviricota</taxon>
        <taxon>Caudoviricetes</taxon>
        <taxon>Peduoviridae</taxon>
        <taxon>Maltschvirus</taxon>
        <taxon>Maltschvirus maltsch</taxon>
    </lineage>
</organism>
<keyword evidence="2" id="KW-0378">Hydrolase</keyword>
<evidence type="ECO:0000313" key="1">
    <source>
        <dbReference type="EMBL" id="CAB4212732.1"/>
    </source>
</evidence>
<dbReference type="GO" id="GO:0006508">
    <property type="term" value="P:proteolysis"/>
    <property type="evidence" value="ECO:0007669"/>
    <property type="project" value="UniProtKB-KW"/>
</dbReference>
<reference evidence="2" key="1">
    <citation type="submission" date="2020-05" db="EMBL/GenBank/DDBJ databases">
        <authorList>
            <person name="Chiriac C."/>
            <person name="Salcher M."/>
            <person name="Ghai R."/>
            <person name="Kavagutti S V."/>
        </authorList>
    </citation>
    <scope>NUCLEOTIDE SEQUENCE</scope>
</reference>
<protein>
    <submittedName>
        <fullName evidence="2">Putative protease</fullName>
    </submittedName>
</protein>
<dbReference type="EMBL" id="LR797393">
    <property type="protein sequence ID" value="CAB4212732.1"/>
    <property type="molecule type" value="Genomic_DNA"/>
</dbReference>
<dbReference type="EMBL" id="LR798382">
    <property type="protein sequence ID" value="CAB5227934.1"/>
    <property type="molecule type" value="Genomic_DNA"/>
</dbReference>
<sequence length="277" mass="30539">MSDTLVTDGQPAAQPATSTWVDTLPQELRGNPSLAQFQGKTWEEVGPTIAKSYVETKSMIGADKMLKPSEKWGEKEYGDFYSQLGRPETPDKYSMPDVKMPEGLKMDEAKIAERKAIYHKAGLSDKQAKALIEADLTFVKSSYEADQQSTQSAKLSAESSLKQEWGDKFQANIELARSVVAKFGDEQFTRYIEESGLGNDPRLIKMLAKAGQGLMEDRATGKGTTEISPSAAHALAEITQLKGDKEFMDKFVGGDKYAVQKFNYLHTVAFPSNSNSQ</sequence>
<proteinExistence type="predicted"/>
<dbReference type="GO" id="GO:0008233">
    <property type="term" value="F:peptidase activity"/>
    <property type="evidence" value="ECO:0007669"/>
    <property type="project" value="UniProtKB-KW"/>
</dbReference>
<accession>A0A6J7XAP7</accession>
<gene>
    <name evidence="1" type="ORF">UFOVP1444_27</name>
    <name evidence="2" type="ORF">UFOVP1536_15</name>
</gene>